<keyword evidence="3" id="KW-0574">Periplasm</keyword>
<proteinExistence type="predicted"/>
<gene>
    <name evidence="6" type="ORF">DET54_104398</name>
</gene>
<keyword evidence="7" id="KW-1185">Reference proteome</keyword>
<evidence type="ECO:0000256" key="1">
    <source>
        <dbReference type="ARBA" id="ARBA00004418"/>
    </source>
</evidence>
<dbReference type="SUPFAM" id="SSF49785">
    <property type="entry name" value="Galactose-binding domain-like"/>
    <property type="match status" value="1"/>
</dbReference>
<keyword evidence="4" id="KW-0456">Lyase</keyword>
<comment type="caution">
    <text evidence="6">The sequence shown here is derived from an EMBL/GenBank/DDBJ whole genome shotgun (WGS) entry which is preliminary data.</text>
</comment>
<dbReference type="PANTHER" id="PTHR39210:SF1">
    <property type="entry name" value="HEPARIN-SULFATE LYASE"/>
    <property type="match status" value="1"/>
</dbReference>
<dbReference type="Gene3D" id="1.50.10.100">
    <property type="entry name" value="Chondroitin AC/alginate lyase"/>
    <property type="match status" value="1"/>
</dbReference>
<dbReference type="Pfam" id="PF07940">
    <property type="entry name" value="Hepar_II_III_C"/>
    <property type="match status" value="1"/>
</dbReference>
<dbReference type="PANTHER" id="PTHR39210">
    <property type="entry name" value="HEPARIN-SULFATE LYASE"/>
    <property type="match status" value="1"/>
</dbReference>
<reference evidence="6 7" key="1">
    <citation type="submission" date="2018-06" db="EMBL/GenBank/DDBJ databases">
        <title>Freshwater and sediment microbial communities from various areas in North America, analyzing microbe dynamics in response to fracking.</title>
        <authorList>
            <person name="Lamendella R."/>
        </authorList>
    </citation>
    <scope>NUCLEOTIDE SEQUENCE [LARGE SCALE GENOMIC DNA]</scope>
    <source>
        <strain evidence="6 7">NG-13</strain>
    </source>
</reference>
<evidence type="ECO:0000256" key="2">
    <source>
        <dbReference type="ARBA" id="ARBA00022729"/>
    </source>
</evidence>
<evidence type="ECO:0000256" key="4">
    <source>
        <dbReference type="ARBA" id="ARBA00023239"/>
    </source>
</evidence>
<comment type="subcellular location">
    <subcellularLocation>
        <location evidence="1">Periplasm</location>
    </subcellularLocation>
</comment>
<dbReference type="InterPro" id="IPR008929">
    <property type="entry name" value="Chondroitin_lyas"/>
</dbReference>
<sequence>MVKTKETDAVLTLSKRWVERAVVGTEPGQYADHDWKVIVAHLEAEEHAQRDKLTTRHLLNAMDQFLSRVHCSNRIINEEKNLLEYSTYRRELTRLVFKAQAILLIDSDQYTEGAKVALLDQIERAEAVLNGTYTAPFVRNRAFVNPRADEDIQAVTEHCTMAPSYSMGTYGLGPAQEWYTYQHIMTDCYLREKIYASSIGCVHESDPELSQGDRSTVKLNPGSIAYLSFKLPSLGQRRLRHARLRLVNHYIDGKRADLYAVDHSNHHPVTLEQLTYRQVELEPEMIPGTNYYLRSFQLGFAEGFSYADLSEYVIRSIGDGEHVHLALTLAEGELPCGFYTCNHPEEQKRPLIELFWDDVQQEAWEQKAIELCQRAKRILEDEQPGSGLGQVKSEAYRQLEQELANMECIARSSLELEGVSKSGRALVRLLNAMRDLRHSRVLRSDLPGTWNLFFTDQGLDDLRAKIAQNSELSREFQKVREWSERRSLSDLQSYVSVMQKQPDWHMLNDQFGLWTRSRLLTFTPPENAVSASLAFVLPSAENEEHGKLGHVWIDRVGILPAHDANLEIENSGFDEGNQLPNHWTPVAIKGKPVLHWEDREEYVQQGRHSIYLENRTSKDEGAWVYDKDIPLQGGVNHTLTYFAKVEGKFKQGVQAVLTFKDASGIEVGSFRGLHNKKSLPGNPELQLTVSFQADALMYAMTGQRSYAEKVKLQMLWLLNDYCQGVESWLVHNVRPDGLDAYGAVQIGRVTTLIATSYSLIRDANVFSKEEYDRMMVQLDYLIRDLMDLRDRTELGAYRAQQGTSNWQTDMAAGAAMLAMAFPEMPHARQWLDNSRLILKGQLDYHINEDGSWPESIRYLFAVIQRYGTFAKMLRHMTGENWFRGTRFSSTFRYALSVQTPPYVFFDNKISTPNFGDHTLDNGAGFAVLGLYVDEIVSSDPELGAKVYETWTRAGQPLCGFGVESNMLENFFMPARIDTLTSDSKSLNLTSQRFEDIGLYVFRQNFDRPNERYLSVISSRTPVGHGHHDQGSFIWYVNGIPLVVDPGVESYFDSTFAWYKGSSSHSVVQFCHKGQYVDMPRVSEVQHLRSSELLDEITIRIQSPTDAGSHTRHIAYVKNGLDALILWDVIRDAEEGTRMNLPLAATSTVIDDRRALSSGHYGIDVETSSLLPQHVDITHEWGRSCALAPPVEGKSQLSYLRVKAGRNEPLLTVLYAHPTGSEGLHIKPIPCSEERISAYQIMNMNRVEAILVVNTSDERTTVKLSYMHTLMDARSKEIIPGIQSQTRLSLDGGQLRVFVPVQDTDHS</sequence>
<evidence type="ECO:0000313" key="7">
    <source>
        <dbReference type="Proteomes" id="UP000248827"/>
    </source>
</evidence>
<name>A0ABX9BMT5_9BACL</name>
<dbReference type="Gene3D" id="2.60.120.260">
    <property type="entry name" value="Galactose-binding domain-like"/>
    <property type="match status" value="1"/>
</dbReference>
<dbReference type="SUPFAM" id="SSF48230">
    <property type="entry name" value="Chondroitin AC/alginate lyase"/>
    <property type="match status" value="1"/>
</dbReference>
<dbReference type="EMBL" id="QLLI01000004">
    <property type="protein sequence ID" value="RAI98341.1"/>
    <property type="molecule type" value="Genomic_DNA"/>
</dbReference>
<accession>A0ABX9BMT5</accession>
<dbReference type="InterPro" id="IPR012480">
    <property type="entry name" value="Hepar_II_III_C"/>
</dbReference>
<feature type="domain" description="Heparinase II/III-like C-terminal" evidence="5">
    <location>
        <begin position="990"/>
        <end position="1125"/>
    </location>
</feature>
<organism evidence="6 7">
    <name type="scientific">Paenibacillus pabuli</name>
    <dbReference type="NCBI Taxonomy" id="1472"/>
    <lineage>
        <taxon>Bacteria</taxon>
        <taxon>Bacillati</taxon>
        <taxon>Bacillota</taxon>
        <taxon>Bacilli</taxon>
        <taxon>Bacillales</taxon>
        <taxon>Paenibacillaceae</taxon>
        <taxon>Paenibacillus</taxon>
    </lineage>
</organism>
<dbReference type="RefSeq" id="WP_111619745.1">
    <property type="nucleotide sequence ID" value="NZ_QLLI01000004.1"/>
</dbReference>
<keyword evidence="2" id="KW-0732">Signal</keyword>
<dbReference type="Gene3D" id="2.70.98.70">
    <property type="match status" value="1"/>
</dbReference>
<dbReference type="Proteomes" id="UP000248827">
    <property type="component" value="Unassembled WGS sequence"/>
</dbReference>
<evidence type="ECO:0000313" key="6">
    <source>
        <dbReference type="EMBL" id="RAI98341.1"/>
    </source>
</evidence>
<evidence type="ECO:0000256" key="3">
    <source>
        <dbReference type="ARBA" id="ARBA00022764"/>
    </source>
</evidence>
<evidence type="ECO:0000259" key="5">
    <source>
        <dbReference type="Pfam" id="PF07940"/>
    </source>
</evidence>
<protein>
    <submittedName>
        <fullName evidence="6">Heparinase II/III-like protein</fullName>
    </submittedName>
</protein>
<dbReference type="InterPro" id="IPR008979">
    <property type="entry name" value="Galactose-bd-like_sf"/>
</dbReference>